<keyword evidence="3" id="KW-1185">Reference proteome</keyword>
<organism evidence="2 3">
    <name type="scientific">Pyrrhoderma noxium</name>
    <dbReference type="NCBI Taxonomy" id="2282107"/>
    <lineage>
        <taxon>Eukaryota</taxon>
        <taxon>Fungi</taxon>
        <taxon>Dikarya</taxon>
        <taxon>Basidiomycota</taxon>
        <taxon>Agaricomycotina</taxon>
        <taxon>Agaricomycetes</taxon>
        <taxon>Hymenochaetales</taxon>
        <taxon>Hymenochaetaceae</taxon>
        <taxon>Pyrrhoderma</taxon>
    </lineage>
</organism>
<gene>
    <name evidence="2" type="ORF">PNOK_0754400</name>
</gene>
<dbReference type="InParanoid" id="A0A286UD22"/>
<accession>A0A286UD22</accession>
<comment type="caution">
    <text evidence="2">The sequence shown here is derived from an EMBL/GenBank/DDBJ whole genome shotgun (WGS) entry which is preliminary data.</text>
</comment>
<sequence length="148" mass="15527">MPLHIPGSHASSSIQTYNDVGGTQINGGNVTMTDGRNVVHRVSSTEEGTQPGDNLGDKQAHRGVSATETGDKPVVGKELMKEVANENSKRDVAHRVSSTEEGTKPGDSLASDSKRVTDGNKPAHSGVPITVVPTPMVTQCKEEESIAL</sequence>
<name>A0A286UD22_9AGAM</name>
<evidence type="ECO:0000313" key="2">
    <source>
        <dbReference type="EMBL" id="PAV17480.1"/>
    </source>
</evidence>
<dbReference type="AlphaFoldDB" id="A0A286UD22"/>
<dbReference type="Proteomes" id="UP000217199">
    <property type="component" value="Unassembled WGS sequence"/>
</dbReference>
<protein>
    <submittedName>
        <fullName evidence="2">Uncharacterized protein</fullName>
    </submittedName>
</protein>
<feature type="region of interest" description="Disordered" evidence="1">
    <location>
        <begin position="1"/>
        <end position="136"/>
    </location>
</feature>
<feature type="compositionally biased region" description="Low complexity" evidence="1">
    <location>
        <begin position="127"/>
        <end position="136"/>
    </location>
</feature>
<evidence type="ECO:0000313" key="3">
    <source>
        <dbReference type="Proteomes" id="UP000217199"/>
    </source>
</evidence>
<feature type="compositionally biased region" description="Basic and acidic residues" evidence="1">
    <location>
        <begin position="69"/>
        <end position="104"/>
    </location>
</feature>
<dbReference type="EMBL" id="NBII01000007">
    <property type="protein sequence ID" value="PAV17480.1"/>
    <property type="molecule type" value="Genomic_DNA"/>
</dbReference>
<feature type="compositionally biased region" description="Polar residues" evidence="1">
    <location>
        <begin position="9"/>
        <end position="34"/>
    </location>
</feature>
<proteinExistence type="predicted"/>
<evidence type="ECO:0000256" key="1">
    <source>
        <dbReference type="SAM" id="MobiDB-lite"/>
    </source>
</evidence>
<reference evidence="2 3" key="1">
    <citation type="journal article" date="2017" name="Mol. Ecol.">
        <title>Comparative and population genomic landscape of Phellinus noxius: A hypervariable fungus causing root rot in trees.</title>
        <authorList>
            <person name="Chung C.L."/>
            <person name="Lee T.J."/>
            <person name="Akiba M."/>
            <person name="Lee H.H."/>
            <person name="Kuo T.H."/>
            <person name="Liu D."/>
            <person name="Ke H.M."/>
            <person name="Yokoi T."/>
            <person name="Roa M.B."/>
            <person name="Lu M.J."/>
            <person name="Chang Y.Y."/>
            <person name="Ann P.J."/>
            <person name="Tsai J.N."/>
            <person name="Chen C.Y."/>
            <person name="Tzean S.S."/>
            <person name="Ota Y."/>
            <person name="Hattori T."/>
            <person name="Sahashi N."/>
            <person name="Liou R.F."/>
            <person name="Kikuchi T."/>
            <person name="Tsai I.J."/>
        </authorList>
    </citation>
    <scope>NUCLEOTIDE SEQUENCE [LARGE SCALE GENOMIC DNA]</scope>
    <source>
        <strain evidence="2 3">FFPRI411160</strain>
    </source>
</reference>